<dbReference type="STRING" id="1344416.A0A139ADX9"/>
<gene>
    <name evidence="3" type="ORF">M427DRAFT_340290</name>
</gene>
<evidence type="ECO:0008006" key="5">
    <source>
        <dbReference type="Google" id="ProtNLM"/>
    </source>
</evidence>
<feature type="signal peptide" evidence="2">
    <location>
        <begin position="1"/>
        <end position="31"/>
    </location>
</feature>
<dbReference type="EMBL" id="KQ965768">
    <property type="protein sequence ID" value="KXS14623.1"/>
    <property type="molecule type" value="Genomic_DNA"/>
</dbReference>
<sequence length="333" mass="35263">MVQRTFSRRHLASVGVALLWSLTCIPTGSTAQDTAKDCAVFEQLYDQSGLTFKWTRGQCCNADSGIGDGHITCNDAGRIVQAYLPMQGFTGCIPEIRGLDQLQQIYLYSNQLTGFVPSFTGMLNLQWISFWNNSLTGPIPPSLSTLVNLVRVYLDANHLTGPIPDLRGLTKLDYGEFYRNNLTGSVDSKMPAQLGHCYLTYDNTNPGLYSCTQDYPATCLDRGDVIRRADPCPQQPPPAEEPNQVCLPGGPASAPASAPSASATVTAAASSNVTATAGSPSRTTAPVAAPTQGDPGPAASTGSTSSTTKTGSASRKSVFAFVTLFAILLSTCM</sequence>
<accession>A0A139ADX9</accession>
<dbReference type="PANTHER" id="PTHR48010">
    <property type="entry name" value="OS05G0588300 PROTEIN"/>
    <property type="match status" value="1"/>
</dbReference>
<dbReference type="InterPro" id="IPR001611">
    <property type="entry name" value="Leu-rich_rpt"/>
</dbReference>
<feature type="region of interest" description="Disordered" evidence="1">
    <location>
        <begin position="272"/>
        <end position="312"/>
    </location>
</feature>
<evidence type="ECO:0000256" key="1">
    <source>
        <dbReference type="SAM" id="MobiDB-lite"/>
    </source>
</evidence>
<dbReference type="OrthoDB" id="1394818at2759"/>
<dbReference type="Pfam" id="PF00560">
    <property type="entry name" value="LRR_1"/>
    <property type="match status" value="1"/>
</dbReference>
<reference evidence="3 4" key="1">
    <citation type="journal article" date="2015" name="Genome Biol. Evol.">
        <title>Phylogenomic analyses indicate that early fungi evolved digesting cell walls of algal ancestors of land plants.</title>
        <authorList>
            <person name="Chang Y."/>
            <person name="Wang S."/>
            <person name="Sekimoto S."/>
            <person name="Aerts A.L."/>
            <person name="Choi C."/>
            <person name="Clum A."/>
            <person name="LaButti K.M."/>
            <person name="Lindquist E.A."/>
            <person name="Yee Ngan C."/>
            <person name="Ohm R.A."/>
            <person name="Salamov A.A."/>
            <person name="Grigoriev I.V."/>
            <person name="Spatafora J.W."/>
            <person name="Berbee M.L."/>
        </authorList>
    </citation>
    <scope>NUCLEOTIDE SEQUENCE [LARGE SCALE GENOMIC DNA]</scope>
    <source>
        <strain evidence="3 4">JEL478</strain>
    </source>
</reference>
<dbReference type="InterPro" id="IPR032675">
    <property type="entry name" value="LRR_dom_sf"/>
</dbReference>
<keyword evidence="2" id="KW-0732">Signal</keyword>
<feature type="compositionally biased region" description="Low complexity" evidence="1">
    <location>
        <begin position="298"/>
        <end position="312"/>
    </location>
</feature>
<dbReference type="AlphaFoldDB" id="A0A139ADX9"/>
<proteinExistence type="predicted"/>
<evidence type="ECO:0000313" key="4">
    <source>
        <dbReference type="Proteomes" id="UP000070544"/>
    </source>
</evidence>
<feature type="region of interest" description="Disordered" evidence="1">
    <location>
        <begin position="229"/>
        <end position="259"/>
    </location>
</feature>
<protein>
    <recommendedName>
        <fullName evidence="5">L domain-like protein</fullName>
    </recommendedName>
</protein>
<dbReference type="SUPFAM" id="SSF52058">
    <property type="entry name" value="L domain-like"/>
    <property type="match status" value="1"/>
</dbReference>
<dbReference type="Proteomes" id="UP000070544">
    <property type="component" value="Unassembled WGS sequence"/>
</dbReference>
<dbReference type="InterPro" id="IPR050994">
    <property type="entry name" value="At_inactive_RLKs"/>
</dbReference>
<dbReference type="Gene3D" id="3.80.10.10">
    <property type="entry name" value="Ribonuclease Inhibitor"/>
    <property type="match status" value="1"/>
</dbReference>
<dbReference type="PANTHER" id="PTHR48010:SF58">
    <property type="entry name" value="RECEPTOR PROTEIN KINASE-LIKE PROTEIN ZAR1"/>
    <property type="match status" value="1"/>
</dbReference>
<feature type="chain" id="PRO_5007296085" description="L domain-like protein" evidence="2">
    <location>
        <begin position="32"/>
        <end position="333"/>
    </location>
</feature>
<keyword evidence="4" id="KW-1185">Reference proteome</keyword>
<name>A0A139ADX9_GONPJ</name>
<evidence type="ECO:0000256" key="2">
    <source>
        <dbReference type="SAM" id="SignalP"/>
    </source>
</evidence>
<feature type="compositionally biased region" description="Low complexity" evidence="1">
    <location>
        <begin position="248"/>
        <end position="259"/>
    </location>
</feature>
<evidence type="ECO:0000313" key="3">
    <source>
        <dbReference type="EMBL" id="KXS14623.1"/>
    </source>
</evidence>
<organism evidence="3 4">
    <name type="scientific">Gonapodya prolifera (strain JEL478)</name>
    <name type="common">Monoblepharis prolifera</name>
    <dbReference type="NCBI Taxonomy" id="1344416"/>
    <lineage>
        <taxon>Eukaryota</taxon>
        <taxon>Fungi</taxon>
        <taxon>Fungi incertae sedis</taxon>
        <taxon>Chytridiomycota</taxon>
        <taxon>Chytridiomycota incertae sedis</taxon>
        <taxon>Monoblepharidomycetes</taxon>
        <taxon>Monoblepharidales</taxon>
        <taxon>Gonapodyaceae</taxon>
        <taxon>Gonapodya</taxon>
    </lineage>
</organism>